<dbReference type="EMBL" id="LT984806">
    <property type="protein sequence ID" value="SPD48573.1"/>
    <property type="molecule type" value="Genomic_DNA"/>
</dbReference>
<evidence type="ECO:0000313" key="2">
    <source>
        <dbReference type="EMBL" id="SOZ36675.1"/>
    </source>
</evidence>
<evidence type="ECO:0000313" key="4">
    <source>
        <dbReference type="Proteomes" id="UP000255168"/>
    </source>
</evidence>
<evidence type="ECO:0000256" key="1">
    <source>
        <dbReference type="SAM" id="MobiDB-lite"/>
    </source>
</evidence>
<name>A0A375HDV3_9BURK</name>
<keyword evidence="5" id="KW-1185">Reference proteome</keyword>
<sequence length="75" mass="8303">MLGSAQQQAPFRIIQRMHERSASALNRRRQAGAYTAAIAVLPQGIRRVAGIRTAPPTDKQKVSRKPRRLRLSALG</sequence>
<reference evidence="4 5" key="1">
    <citation type="submission" date="2018-01" db="EMBL/GenBank/DDBJ databases">
        <authorList>
            <person name="Clerissi C."/>
        </authorList>
    </citation>
    <scope>NUCLEOTIDE SEQUENCE [LARGE SCALE GENOMIC DNA]</scope>
    <source>
        <strain evidence="2">Cupriavidus taiwanensis STM 6082</strain>
        <strain evidence="3">Cupriavidus taiwanensis STM 6160</strain>
    </source>
</reference>
<dbReference type="Proteomes" id="UP000255168">
    <property type="component" value="Chromosome I"/>
</dbReference>
<dbReference type="EMBL" id="OFTC01000025">
    <property type="protein sequence ID" value="SOZ36675.1"/>
    <property type="molecule type" value="Genomic_DNA"/>
</dbReference>
<organism evidence="3 4">
    <name type="scientific">Cupriavidus neocaledonicus</name>
    <dbReference type="NCBI Taxonomy" id="1040979"/>
    <lineage>
        <taxon>Bacteria</taxon>
        <taxon>Pseudomonadati</taxon>
        <taxon>Pseudomonadota</taxon>
        <taxon>Betaproteobacteria</taxon>
        <taxon>Burkholderiales</taxon>
        <taxon>Burkholderiaceae</taxon>
        <taxon>Cupriavidus</taxon>
    </lineage>
</organism>
<dbReference type="AlphaFoldDB" id="A0A375HDV3"/>
<proteinExistence type="predicted"/>
<gene>
    <name evidence="2" type="ORF">CBM2605_A310020</name>
    <name evidence="3" type="ORF">CBM2607_20567</name>
</gene>
<evidence type="ECO:0000313" key="3">
    <source>
        <dbReference type="EMBL" id="SPD48573.1"/>
    </source>
</evidence>
<evidence type="ECO:0000313" key="5">
    <source>
        <dbReference type="Proteomes" id="UP000256710"/>
    </source>
</evidence>
<protein>
    <submittedName>
        <fullName evidence="3">Uncharacterized protein</fullName>
    </submittedName>
</protein>
<dbReference type="Proteomes" id="UP000256710">
    <property type="component" value="Unassembled WGS sequence"/>
</dbReference>
<feature type="region of interest" description="Disordered" evidence="1">
    <location>
        <begin position="51"/>
        <end position="75"/>
    </location>
</feature>
<accession>A0A375HDV3</accession>
<feature type="compositionally biased region" description="Basic residues" evidence="1">
    <location>
        <begin position="62"/>
        <end position="75"/>
    </location>
</feature>